<evidence type="ECO:0000313" key="3">
    <source>
        <dbReference type="Proteomes" id="UP000789572"/>
    </source>
</evidence>
<comment type="caution">
    <text evidence="2">The sequence shown here is derived from an EMBL/GenBank/DDBJ whole genome shotgun (WGS) entry which is preliminary data.</text>
</comment>
<gene>
    <name evidence="2" type="ORF">POCULU_LOCUS1733</name>
</gene>
<dbReference type="Proteomes" id="UP000789572">
    <property type="component" value="Unassembled WGS sequence"/>
</dbReference>
<name>A0A9N8ZAK1_9GLOM</name>
<sequence length="256" mass="28992">MEELQKEWSHIALRLLRLLRLIKARALTNEIKGGKQQFSQIQHHGSQISHPEPLFRFDDDRARLTDEQKSDWGGFRSFSWPCGVAAQPHSKHDGGKNQYCFSPNSCESYGSPTFPKINIGIGTVSAYGHRKLIHYFDSTSAVVKLHHNQARWRKRLIMFLHEFLGSYGSPTFPKINIGIGTVSATMEEKVNNVSPRIPRIVWAKINIGIGTVSTYGHRKLIGEGKKWAEVFTDFDEQQITDPKADYGTQLIVSTEG</sequence>
<dbReference type="AlphaFoldDB" id="A0A9N8ZAK1"/>
<evidence type="ECO:0000256" key="1">
    <source>
        <dbReference type="SAM" id="SignalP"/>
    </source>
</evidence>
<keyword evidence="3" id="KW-1185">Reference proteome</keyword>
<feature type="signal peptide" evidence="1">
    <location>
        <begin position="1"/>
        <end position="24"/>
    </location>
</feature>
<reference evidence="2" key="1">
    <citation type="submission" date="2021-06" db="EMBL/GenBank/DDBJ databases">
        <authorList>
            <person name="Kallberg Y."/>
            <person name="Tangrot J."/>
            <person name="Rosling A."/>
        </authorList>
    </citation>
    <scope>NUCLEOTIDE SEQUENCE</scope>
    <source>
        <strain evidence="2">IA702</strain>
    </source>
</reference>
<dbReference type="EMBL" id="CAJVPJ010000139">
    <property type="protein sequence ID" value="CAG8484591.1"/>
    <property type="molecule type" value="Genomic_DNA"/>
</dbReference>
<protein>
    <submittedName>
        <fullName evidence="2">3186_t:CDS:1</fullName>
    </submittedName>
</protein>
<keyword evidence="1" id="KW-0732">Signal</keyword>
<feature type="chain" id="PRO_5040269710" evidence="1">
    <location>
        <begin position="25"/>
        <end position="256"/>
    </location>
</feature>
<proteinExistence type="predicted"/>
<evidence type="ECO:0000313" key="2">
    <source>
        <dbReference type="EMBL" id="CAG8484591.1"/>
    </source>
</evidence>
<accession>A0A9N8ZAK1</accession>
<organism evidence="2 3">
    <name type="scientific">Paraglomus occultum</name>
    <dbReference type="NCBI Taxonomy" id="144539"/>
    <lineage>
        <taxon>Eukaryota</taxon>
        <taxon>Fungi</taxon>
        <taxon>Fungi incertae sedis</taxon>
        <taxon>Mucoromycota</taxon>
        <taxon>Glomeromycotina</taxon>
        <taxon>Glomeromycetes</taxon>
        <taxon>Paraglomerales</taxon>
        <taxon>Paraglomeraceae</taxon>
        <taxon>Paraglomus</taxon>
    </lineage>
</organism>